<dbReference type="RefSeq" id="WP_055093625.1">
    <property type="nucleotide sequence ID" value="NZ_JRLF01000009.1"/>
</dbReference>
<dbReference type="AlphaFoldDB" id="A0A0N8VN07"/>
<dbReference type="Proteomes" id="UP000050443">
    <property type="component" value="Unassembled WGS sequence"/>
</dbReference>
<evidence type="ECO:0000313" key="1">
    <source>
        <dbReference type="EMBL" id="KQB40796.1"/>
    </source>
</evidence>
<evidence type="ECO:0000313" key="2">
    <source>
        <dbReference type="Proteomes" id="UP000050443"/>
    </source>
</evidence>
<dbReference type="SUPFAM" id="SSF109604">
    <property type="entry name" value="HD-domain/PDEase-like"/>
    <property type="match status" value="1"/>
</dbReference>
<comment type="caution">
    <text evidence="1">The sequence shown here is derived from an EMBL/GenBank/DDBJ whole genome shotgun (WGS) entry which is preliminary data.</text>
</comment>
<proteinExistence type="predicted"/>
<dbReference type="OrthoDB" id="9802385at2"/>
<dbReference type="InterPro" id="IPR052194">
    <property type="entry name" value="MESH1"/>
</dbReference>
<keyword evidence="1" id="KW-0378">Hydrolase</keyword>
<dbReference type="Gene3D" id="1.10.3210.10">
    <property type="entry name" value="Hypothetical protein af1432"/>
    <property type="match status" value="1"/>
</dbReference>
<organism evidence="1 2">
    <name type="scientific">Flavobacterium aquidurense</name>
    <dbReference type="NCBI Taxonomy" id="362413"/>
    <lineage>
        <taxon>Bacteria</taxon>
        <taxon>Pseudomonadati</taxon>
        <taxon>Bacteroidota</taxon>
        <taxon>Flavobacteriia</taxon>
        <taxon>Flavobacteriales</taxon>
        <taxon>Flavobacteriaceae</taxon>
        <taxon>Flavobacterium</taxon>
    </lineage>
</organism>
<dbReference type="PANTHER" id="PTHR46246">
    <property type="entry name" value="GUANOSINE-3',5'-BIS(DIPHOSPHATE) 3'-PYROPHOSPHOHYDROLASE MESH1"/>
    <property type="match status" value="1"/>
</dbReference>
<dbReference type="GO" id="GO:0008893">
    <property type="term" value="F:guanosine-3',5'-bis(diphosphate) 3'-diphosphatase activity"/>
    <property type="evidence" value="ECO:0007669"/>
    <property type="project" value="TreeGrafter"/>
</dbReference>
<gene>
    <name evidence="1" type="ORF">RC62_4169</name>
</gene>
<dbReference type="PANTHER" id="PTHR46246:SF1">
    <property type="entry name" value="GUANOSINE-3',5'-BIS(DIPHOSPHATE) 3'-PYROPHOSPHOHYDROLASE MESH1"/>
    <property type="match status" value="1"/>
</dbReference>
<reference evidence="1 2" key="1">
    <citation type="submission" date="2014-09" db="EMBL/GenBank/DDBJ databases">
        <title>Genome sequence of Flavobacterium aquidurense RC62.</title>
        <authorList>
            <person name="Kim J.F."/>
            <person name="Kwak M.-J."/>
        </authorList>
    </citation>
    <scope>NUCLEOTIDE SEQUENCE [LARGE SCALE GENOMIC DNA]</scope>
    <source>
        <strain evidence="1 2">RC62</strain>
    </source>
</reference>
<name>A0A0N8VN07_9FLAO</name>
<dbReference type="STRING" id="362413.RC62_4169"/>
<dbReference type="Pfam" id="PF13328">
    <property type="entry name" value="HD_4"/>
    <property type="match status" value="1"/>
</dbReference>
<sequence>MQLQAIYQNTIKFAAKKHASQNQVIPGTNLPYVVHLSNVAMEIIIASQETKQFNTAFAIQVALLHDVLEDTQTTFDELVNEFDEEIALAVLALTKNAAIAKEERMNDSLSRIKKLSKEVWAVKLADRITNLQIPPESWSVEKINEYHKQALQILNTLKGGNEYLEKRLSERIENYSKYCNTDSQIKHQ</sequence>
<dbReference type="PATRIC" id="fig|362413.3.peg.4093"/>
<accession>A0A0N8VN07</accession>
<dbReference type="EMBL" id="JRLF01000009">
    <property type="protein sequence ID" value="KQB40796.1"/>
    <property type="molecule type" value="Genomic_DNA"/>
</dbReference>
<protein>
    <submittedName>
        <fullName evidence="1">Metal dependent phosphohydrolase</fullName>
    </submittedName>
</protein>